<name>A0A9N9DXK3_9GLOM</name>
<dbReference type="Pfam" id="PF11720">
    <property type="entry name" value="Inhibitor_I78"/>
    <property type="match status" value="1"/>
</dbReference>
<dbReference type="PANTHER" id="PTHR39600">
    <property type="entry name" value="PEPTIDASE INHIBITOR I78 FAMILY PROTEIN"/>
    <property type="match status" value="1"/>
</dbReference>
<dbReference type="OrthoDB" id="10013825at2759"/>
<keyword evidence="2" id="KW-1185">Reference proteome</keyword>
<accession>A0A9N9DXK3</accession>
<evidence type="ECO:0000313" key="2">
    <source>
        <dbReference type="Proteomes" id="UP000789570"/>
    </source>
</evidence>
<dbReference type="Gene3D" id="3.30.10.10">
    <property type="entry name" value="Trypsin Inhibitor V, subunit A"/>
    <property type="match status" value="1"/>
</dbReference>
<dbReference type="EMBL" id="CAJVPQ010004697">
    <property type="protein sequence ID" value="CAG8656667.1"/>
    <property type="molecule type" value="Genomic_DNA"/>
</dbReference>
<evidence type="ECO:0000313" key="1">
    <source>
        <dbReference type="EMBL" id="CAG8656667.1"/>
    </source>
</evidence>
<gene>
    <name evidence="1" type="ORF">FCALED_LOCUS11342</name>
</gene>
<sequence length="77" mass="8635">MSNKSVEDWEAQLVGKKFVRGNMSISAEEQDKVVRETDLPAGHRVVPPDAMVTMDFKPDRLNVYIDHSSIVTSVKFG</sequence>
<dbReference type="PANTHER" id="PTHR39600:SF1">
    <property type="entry name" value="PEPTIDASE INHIBITOR I78 FAMILY PROTEIN"/>
    <property type="match status" value="1"/>
</dbReference>
<dbReference type="InterPro" id="IPR021719">
    <property type="entry name" value="Prot_inh_I78"/>
</dbReference>
<organism evidence="1 2">
    <name type="scientific">Funneliformis caledonium</name>
    <dbReference type="NCBI Taxonomy" id="1117310"/>
    <lineage>
        <taxon>Eukaryota</taxon>
        <taxon>Fungi</taxon>
        <taxon>Fungi incertae sedis</taxon>
        <taxon>Mucoromycota</taxon>
        <taxon>Glomeromycotina</taxon>
        <taxon>Glomeromycetes</taxon>
        <taxon>Glomerales</taxon>
        <taxon>Glomeraceae</taxon>
        <taxon>Funneliformis</taxon>
    </lineage>
</organism>
<comment type="caution">
    <text evidence="1">The sequence shown here is derived from an EMBL/GenBank/DDBJ whole genome shotgun (WGS) entry which is preliminary data.</text>
</comment>
<dbReference type="AlphaFoldDB" id="A0A9N9DXK3"/>
<protein>
    <submittedName>
        <fullName evidence="1">4610_t:CDS:1</fullName>
    </submittedName>
</protein>
<proteinExistence type="predicted"/>
<dbReference type="Proteomes" id="UP000789570">
    <property type="component" value="Unassembled WGS sequence"/>
</dbReference>
<reference evidence="1" key="1">
    <citation type="submission" date="2021-06" db="EMBL/GenBank/DDBJ databases">
        <authorList>
            <person name="Kallberg Y."/>
            <person name="Tangrot J."/>
            <person name="Rosling A."/>
        </authorList>
    </citation>
    <scope>NUCLEOTIDE SEQUENCE</scope>
    <source>
        <strain evidence="1">UK204</strain>
    </source>
</reference>